<dbReference type="EMBL" id="CP008953">
    <property type="protein sequence ID" value="AIG74666.1"/>
    <property type="molecule type" value="Genomic_DNA"/>
</dbReference>
<dbReference type="KEGG" id="aja:AJAP_08835"/>
<dbReference type="eggNOG" id="ENOG5033I03">
    <property type="taxonomic scope" value="Bacteria"/>
</dbReference>
<protein>
    <submittedName>
        <fullName evidence="1">Uncharacterized protein</fullName>
    </submittedName>
</protein>
<dbReference type="Proteomes" id="UP000028492">
    <property type="component" value="Chromosome"/>
</dbReference>
<reference evidence="1 2" key="1">
    <citation type="journal article" date="2014" name="J. Biotechnol.">
        <title>Complete genome sequence of the actinobacterium Amycolatopsis japonica MG417-CF17(T) (=DSM 44213T) producing (S,S)-N,N'-ethylenediaminedisuccinic acid.</title>
        <authorList>
            <person name="Stegmann E."/>
            <person name="Albersmeier A."/>
            <person name="Spohn M."/>
            <person name="Gert H."/>
            <person name="Weber T."/>
            <person name="Wohlleben W."/>
            <person name="Kalinowski J."/>
            <person name="Ruckert C."/>
        </authorList>
    </citation>
    <scope>NUCLEOTIDE SEQUENCE [LARGE SCALE GENOMIC DNA]</scope>
    <source>
        <strain evidence="2">MG417-CF17 (DSM 44213)</strain>
    </source>
</reference>
<gene>
    <name evidence="1" type="ORF">AJAP_08835</name>
</gene>
<sequence length="126" mass="13357">MTAAVRVQLGEEGADAERVERLAGYLRGELIDRGVSDVKALPAGEAPPGARGFDVATAGGLLVTLGKSADGLRSVVTAVREWLSRGGRVRRTVRLEIDGDVLELSEATLTDQDKLVDLFVSRHSSS</sequence>
<accession>A0A075UQQ0</accession>
<dbReference type="HOGENOM" id="CLU_155855_0_0_11"/>
<evidence type="ECO:0000313" key="1">
    <source>
        <dbReference type="EMBL" id="AIG74666.1"/>
    </source>
</evidence>
<proteinExistence type="predicted"/>
<dbReference type="STRING" id="208439.AJAP_08835"/>
<keyword evidence="2" id="KW-1185">Reference proteome</keyword>
<name>A0A075UQQ0_9PSEU</name>
<evidence type="ECO:0000313" key="2">
    <source>
        <dbReference type="Proteomes" id="UP000028492"/>
    </source>
</evidence>
<dbReference type="RefSeq" id="WP_051972388.1">
    <property type="nucleotide sequence ID" value="NZ_CP008953.1"/>
</dbReference>
<organism evidence="1 2">
    <name type="scientific">Amycolatopsis japonica</name>
    <dbReference type="NCBI Taxonomy" id="208439"/>
    <lineage>
        <taxon>Bacteria</taxon>
        <taxon>Bacillati</taxon>
        <taxon>Actinomycetota</taxon>
        <taxon>Actinomycetes</taxon>
        <taxon>Pseudonocardiales</taxon>
        <taxon>Pseudonocardiaceae</taxon>
        <taxon>Amycolatopsis</taxon>
        <taxon>Amycolatopsis japonica group</taxon>
    </lineage>
</organism>
<dbReference type="AlphaFoldDB" id="A0A075UQQ0"/>